<evidence type="ECO:0000313" key="4">
    <source>
        <dbReference type="EMBL" id="ETR97983.1"/>
    </source>
</evidence>
<dbReference type="Pfam" id="PF02230">
    <property type="entry name" value="Abhydrolase_2"/>
    <property type="match status" value="1"/>
</dbReference>
<dbReference type="PANTHER" id="PTHR10655:SF67">
    <property type="entry name" value="PHOSPHOLIPASE_CARBOXYLESTERASE SUPERFAMILY (AFU_ORTHOLOGUE AFUA_5G09340)"/>
    <property type="match status" value="1"/>
</dbReference>
<organism evidence="4 5">
    <name type="scientific">Hypocrea jecorina (strain ATCC 56765 / BCRC 32924 / NRRL 11460 / Rut C-30)</name>
    <name type="common">Trichoderma reesei</name>
    <dbReference type="NCBI Taxonomy" id="1344414"/>
    <lineage>
        <taxon>Eukaryota</taxon>
        <taxon>Fungi</taxon>
        <taxon>Dikarya</taxon>
        <taxon>Ascomycota</taxon>
        <taxon>Pezizomycotina</taxon>
        <taxon>Sordariomycetes</taxon>
        <taxon>Hypocreomycetidae</taxon>
        <taxon>Hypocreales</taxon>
        <taxon>Hypocreaceae</taxon>
        <taxon>Trichoderma</taxon>
    </lineage>
</organism>
<dbReference type="InterPro" id="IPR029058">
    <property type="entry name" value="AB_hydrolase_fold"/>
</dbReference>
<feature type="compositionally biased region" description="Basic and acidic residues" evidence="2">
    <location>
        <begin position="181"/>
        <end position="194"/>
    </location>
</feature>
<dbReference type="OrthoDB" id="437457at2759"/>
<dbReference type="EMBL" id="KI911166">
    <property type="protein sequence ID" value="ETR97983.1"/>
    <property type="molecule type" value="Genomic_DNA"/>
</dbReference>
<dbReference type="GO" id="GO:0005737">
    <property type="term" value="C:cytoplasm"/>
    <property type="evidence" value="ECO:0007669"/>
    <property type="project" value="TreeGrafter"/>
</dbReference>
<feature type="region of interest" description="Disordered" evidence="2">
    <location>
        <begin position="170"/>
        <end position="194"/>
    </location>
</feature>
<dbReference type="PANTHER" id="PTHR10655">
    <property type="entry name" value="LYSOPHOSPHOLIPASE-RELATED"/>
    <property type="match status" value="1"/>
</dbReference>
<dbReference type="KEGG" id="trr:M419DRAFT_134041"/>
<comment type="similarity">
    <text evidence="1">Belongs to the AB hydrolase superfamily. AB hydrolase 2 family.</text>
</comment>
<dbReference type="HOGENOM" id="CLU_062889_1_0_1"/>
<protein>
    <submittedName>
        <fullName evidence="4">Alpha/beta-hydrolase</fullName>
    </submittedName>
</protein>
<dbReference type="AlphaFoldDB" id="A0A024RY34"/>
<sequence length="281" mass="30439">MPPRIPSEADFHPLTTLLPHALHFPSPREATTSILILLHGLGDNEAPFAAFARNMSLPGVLAISVRGTARLPAGILDSGGHSSSSSSSPSSFHWGDDLSVDSDTGDLHPDPGFDKAAGLIMNKLVKEVLLDKCGWEMNDILLFGFGQGGSLALGLASRLRTIERIIDISSSSSSSSSDGTDGQKNREKEKEKELGKSFKGVVSIGGPLPQSMVPSLSSRDKSKTPVLVCQLDDDEADAVKREFADVRVVRWRRREVAMPRDREEMFPIMKFIADQLNKGFT</sequence>
<evidence type="ECO:0000256" key="1">
    <source>
        <dbReference type="ARBA" id="ARBA00006499"/>
    </source>
</evidence>
<name>A0A024RY34_HYPJR</name>
<evidence type="ECO:0000313" key="5">
    <source>
        <dbReference type="Proteomes" id="UP000024376"/>
    </source>
</evidence>
<dbReference type="Proteomes" id="UP000024376">
    <property type="component" value="Unassembled WGS sequence"/>
</dbReference>
<feature type="domain" description="Phospholipase/carboxylesterase/thioesterase" evidence="3">
    <location>
        <begin position="26"/>
        <end position="170"/>
    </location>
</feature>
<dbReference type="GO" id="GO:0052689">
    <property type="term" value="F:carboxylic ester hydrolase activity"/>
    <property type="evidence" value="ECO:0007669"/>
    <property type="project" value="TreeGrafter"/>
</dbReference>
<gene>
    <name evidence="4" type="ORF">M419DRAFT_134041</name>
</gene>
<dbReference type="InterPro" id="IPR050565">
    <property type="entry name" value="LYPA1-2/EST-like"/>
</dbReference>
<keyword evidence="4" id="KW-0378">Hydrolase</keyword>
<dbReference type="InterPro" id="IPR003140">
    <property type="entry name" value="PLipase/COase/thioEstase"/>
</dbReference>
<reference evidence="5" key="1">
    <citation type="journal article" date="2013" name="Ind. Biotechnol.">
        <title>Comparative genomics analysis of Trichoderma reesei strains.</title>
        <authorList>
            <person name="Koike H."/>
            <person name="Aerts A."/>
            <person name="LaButti K."/>
            <person name="Grigoriev I.V."/>
            <person name="Baker S.E."/>
        </authorList>
    </citation>
    <scope>NUCLEOTIDE SEQUENCE [LARGE SCALE GENOMIC DNA]</scope>
    <source>
        <strain evidence="5">ATCC 56765 / BCRC 32924 / NRRL 11460 / Rut C-30</strain>
    </source>
</reference>
<evidence type="ECO:0000256" key="2">
    <source>
        <dbReference type="SAM" id="MobiDB-lite"/>
    </source>
</evidence>
<evidence type="ECO:0000259" key="3">
    <source>
        <dbReference type="Pfam" id="PF02230"/>
    </source>
</evidence>
<dbReference type="GO" id="GO:0008474">
    <property type="term" value="F:palmitoyl-(protein) hydrolase activity"/>
    <property type="evidence" value="ECO:0007669"/>
    <property type="project" value="TreeGrafter"/>
</dbReference>
<dbReference type="SUPFAM" id="SSF53474">
    <property type="entry name" value="alpha/beta-Hydrolases"/>
    <property type="match status" value="1"/>
</dbReference>
<dbReference type="Gene3D" id="3.40.50.1820">
    <property type="entry name" value="alpha/beta hydrolase"/>
    <property type="match status" value="1"/>
</dbReference>
<proteinExistence type="inferred from homology"/>
<accession>A0A024RY34</accession>